<dbReference type="InterPro" id="IPR024445">
    <property type="entry name" value="Tnp_ISXO2-like"/>
</dbReference>
<dbReference type="NCBIfam" id="NF033547">
    <property type="entry name" value="transpos_IS1595"/>
    <property type="match status" value="1"/>
</dbReference>
<protein>
    <submittedName>
        <fullName evidence="2">IS1595 family transposase</fullName>
    </submittedName>
</protein>
<evidence type="ECO:0000313" key="2">
    <source>
        <dbReference type="EMBL" id="QDH77953.1"/>
    </source>
</evidence>
<name>A0A514CDQ9_9BACT</name>
<feature type="domain" description="ISXO2-like transposase" evidence="1">
    <location>
        <begin position="125"/>
        <end position="280"/>
    </location>
</feature>
<evidence type="ECO:0000313" key="3">
    <source>
        <dbReference type="Proteomes" id="UP000316614"/>
    </source>
</evidence>
<dbReference type="OrthoDB" id="1023020at2"/>
<reference evidence="2 3" key="1">
    <citation type="submission" date="2019-06" db="EMBL/GenBank/DDBJ databases">
        <title>Echinicola alkalisoli sp. nov. isolated from saline soil.</title>
        <authorList>
            <person name="Sun J.-Q."/>
            <person name="Xu L."/>
        </authorList>
    </citation>
    <scope>NUCLEOTIDE SEQUENCE [LARGE SCALE GENOMIC DNA]</scope>
    <source>
        <strain evidence="2 3">LN3S3</strain>
    </source>
</reference>
<dbReference type="EMBL" id="CP041253">
    <property type="protein sequence ID" value="QDH77953.1"/>
    <property type="molecule type" value="Genomic_DNA"/>
</dbReference>
<dbReference type="KEGG" id="echi:FKX85_02435"/>
<dbReference type="Pfam" id="PF12762">
    <property type="entry name" value="DDE_Tnp_IS1595"/>
    <property type="match status" value="1"/>
</dbReference>
<organism evidence="2 3">
    <name type="scientific">Echinicola soli</name>
    <dbReference type="NCBI Taxonomy" id="2591634"/>
    <lineage>
        <taxon>Bacteria</taxon>
        <taxon>Pseudomonadati</taxon>
        <taxon>Bacteroidota</taxon>
        <taxon>Cytophagia</taxon>
        <taxon>Cytophagales</taxon>
        <taxon>Cyclobacteriaceae</taxon>
        <taxon>Echinicola</taxon>
    </lineage>
</organism>
<proteinExistence type="predicted"/>
<gene>
    <name evidence="2" type="ORF">FKX85_02435</name>
</gene>
<dbReference type="AlphaFoldDB" id="A0A514CDQ9"/>
<dbReference type="RefSeq" id="WP_141613217.1">
    <property type="nucleotide sequence ID" value="NZ_CP041253.1"/>
</dbReference>
<sequence length="305" mass="35625">MNILKFYERFPDEDSCAVYLREQREQQGVICKKCGGSAHYWLCNKKMFQCKHCDFRTSLKNGTVMENSNLPLRTWLLAITFISATKKSFSALELQRQMGHSRYATIFGLLHKVREVMGKRDGLYQLEDMVEYDEAFVEKATKSDEKQALKKGRGSQRQAIVATMAESTILEDLDTGKDKSCRYFKMKKIDDLKAKTAEKLVRDFIDKEAVLQTDESTTYINLEDCVDVHVHEISSSAEGKFNLKWAHIAISNLKSYLRTYHMVSERKLQNYLDEFCYKLNRRYFGQKLFDRLVIAAIYPYWHNSV</sequence>
<evidence type="ECO:0000259" key="1">
    <source>
        <dbReference type="SMART" id="SM01126"/>
    </source>
</evidence>
<keyword evidence="3" id="KW-1185">Reference proteome</keyword>
<dbReference type="SMART" id="SM01126">
    <property type="entry name" value="DDE_Tnp_IS1595"/>
    <property type="match status" value="1"/>
</dbReference>
<dbReference type="Proteomes" id="UP000316614">
    <property type="component" value="Chromosome"/>
</dbReference>
<accession>A0A514CDQ9</accession>